<evidence type="ECO:0000313" key="4">
    <source>
        <dbReference type="Proteomes" id="UP001597285"/>
    </source>
</evidence>
<dbReference type="PIRSF" id="PIRSF002741">
    <property type="entry name" value="MppA"/>
    <property type="match status" value="1"/>
</dbReference>
<protein>
    <submittedName>
        <fullName evidence="3">ABC transporter substrate-binding protein</fullName>
    </submittedName>
</protein>
<gene>
    <name evidence="3" type="ORF">ACFSBK_01715</name>
</gene>
<dbReference type="PROSITE" id="PS51257">
    <property type="entry name" value="PROKAR_LIPOPROTEIN"/>
    <property type="match status" value="1"/>
</dbReference>
<dbReference type="Gene3D" id="3.40.190.10">
    <property type="entry name" value="Periplasmic binding protein-like II"/>
    <property type="match status" value="1"/>
</dbReference>
<sequence>MKKQKNSGMRKWSILMGLAAFLFLAACGNNAEKEGAQVKAVSQDILYIGMTNPPDNFSPINAAGVSARWAQRFFYDALLDMPDALTFTPRLADSFETEDNQNYTIKLNPDANWSDGTPVTAEDVVFTYNLIADPEVETTRGVAVASLEGVTSSGKLEEGRTEIPNLVAVDDKTVTLKTETPVDPNYLKEFLAYGIFILPKHVWEDTPKSELANASFVTQPEVTSGPYTFVEYAKDSHIELTANPDYYRGEPEIKEVFLKIMNGTNLVTELQSGGLHMNASGGIGEVPTQELKTVEAIEGLEVNVQPSLTVQMMPINTEVFKDKYIRQALAHAINRNQIVESLLGGQGEIVESIYTSVSPYKNEELEPIAYDPELAKELITKSDFDMSQEIEIVVPVGNKVREQSAVLIQQDLEAVGFKVKLSNFDFPTVMEKGRSGDFDLMMYGYALNIDPDVTNYVGPEGVSNYSNYENPKNTALLEAGLAETDPEKRKAIYDEAQEIWQDDMFIVPLYSALDIVVKNETLNGGITEFWPGSLTDVEAWTLQQE</sequence>
<comment type="caution">
    <text evidence="3">The sequence shown here is derived from an EMBL/GenBank/DDBJ whole genome shotgun (WGS) entry which is preliminary data.</text>
</comment>
<evidence type="ECO:0000259" key="2">
    <source>
        <dbReference type="Pfam" id="PF00496"/>
    </source>
</evidence>
<organism evidence="3 4">
    <name type="scientific">Carnobacterium antarcticum</name>
    <dbReference type="NCBI Taxonomy" id="2126436"/>
    <lineage>
        <taxon>Bacteria</taxon>
        <taxon>Bacillati</taxon>
        <taxon>Bacillota</taxon>
        <taxon>Bacilli</taxon>
        <taxon>Lactobacillales</taxon>
        <taxon>Carnobacteriaceae</taxon>
        <taxon>Carnobacterium</taxon>
    </lineage>
</organism>
<reference evidence="4" key="1">
    <citation type="journal article" date="2019" name="Int. J. Syst. Evol. Microbiol.">
        <title>The Global Catalogue of Microorganisms (GCM) 10K type strain sequencing project: providing services to taxonomists for standard genome sequencing and annotation.</title>
        <authorList>
            <consortium name="The Broad Institute Genomics Platform"/>
            <consortium name="The Broad Institute Genome Sequencing Center for Infectious Disease"/>
            <person name="Wu L."/>
            <person name="Ma J."/>
        </authorList>
    </citation>
    <scope>NUCLEOTIDE SEQUENCE [LARGE SCALE GENOMIC DNA]</scope>
    <source>
        <strain evidence="4">KCTC 42143</strain>
    </source>
</reference>
<feature type="signal peptide" evidence="1">
    <location>
        <begin position="1"/>
        <end position="31"/>
    </location>
</feature>
<dbReference type="InterPro" id="IPR000914">
    <property type="entry name" value="SBP_5_dom"/>
</dbReference>
<dbReference type="InterPro" id="IPR030678">
    <property type="entry name" value="Peptide/Ni-bd"/>
</dbReference>
<dbReference type="EMBL" id="JBHUFF010000007">
    <property type="protein sequence ID" value="MFD1798574.1"/>
    <property type="molecule type" value="Genomic_DNA"/>
</dbReference>
<dbReference type="Gene3D" id="3.90.76.10">
    <property type="entry name" value="Dipeptide-binding Protein, Domain 1"/>
    <property type="match status" value="1"/>
</dbReference>
<dbReference type="SUPFAM" id="SSF53850">
    <property type="entry name" value="Periplasmic binding protein-like II"/>
    <property type="match status" value="1"/>
</dbReference>
<dbReference type="CDD" id="cd00995">
    <property type="entry name" value="PBP2_NikA_DppA_OppA_like"/>
    <property type="match status" value="1"/>
</dbReference>
<dbReference type="RefSeq" id="WP_197408966.1">
    <property type="nucleotide sequence ID" value="NZ_JBHSQC010000022.1"/>
</dbReference>
<evidence type="ECO:0000313" key="3">
    <source>
        <dbReference type="EMBL" id="MFD1798574.1"/>
    </source>
</evidence>
<accession>A0ABW4NJJ9</accession>
<feature type="chain" id="PRO_5047226918" evidence="1">
    <location>
        <begin position="32"/>
        <end position="545"/>
    </location>
</feature>
<dbReference type="Gene3D" id="3.10.105.10">
    <property type="entry name" value="Dipeptide-binding Protein, Domain 3"/>
    <property type="match status" value="1"/>
</dbReference>
<evidence type="ECO:0000256" key="1">
    <source>
        <dbReference type="SAM" id="SignalP"/>
    </source>
</evidence>
<proteinExistence type="predicted"/>
<dbReference type="Proteomes" id="UP001597285">
    <property type="component" value="Unassembled WGS sequence"/>
</dbReference>
<keyword evidence="1" id="KW-0732">Signal</keyword>
<name>A0ABW4NJJ9_9LACT</name>
<feature type="domain" description="Solute-binding protein family 5" evidence="2">
    <location>
        <begin position="87"/>
        <end position="455"/>
    </location>
</feature>
<keyword evidence="4" id="KW-1185">Reference proteome</keyword>
<dbReference type="InterPro" id="IPR039424">
    <property type="entry name" value="SBP_5"/>
</dbReference>
<dbReference type="Pfam" id="PF00496">
    <property type="entry name" value="SBP_bac_5"/>
    <property type="match status" value="1"/>
</dbReference>
<dbReference type="PANTHER" id="PTHR30290">
    <property type="entry name" value="PERIPLASMIC BINDING COMPONENT OF ABC TRANSPORTER"/>
    <property type="match status" value="1"/>
</dbReference>